<evidence type="ECO:0000256" key="1">
    <source>
        <dbReference type="ARBA" id="ARBA00004479"/>
    </source>
</evidence>
<evidence type="ECO:0000313" key="16">
    <source>
        <dbReference type="Proteomes" id="UP001179952"/>
    </source>
</evidence>
<organism evidence="15 16">
    <name type="scientific">Acorus gramineus</name>
    <name type="common">Dwarf sweet flag</name>
    <dbReference type="NCBI Taxonomy" id="55184"/>
    <lineage>
        <taxon>Eukaryota</taxon>
        <taxon>Viridiplantae</taxon>
        <taxon>Streptophyta</taxon>
        <taxon>Embryophyta</taxon>
        <taxon>Tracheophyta</taxon>
        <taxon>Spermatophyta</taxon>
        <taxon>Magnoliopsida</taxon>
        <taxon>Liliopsida</taxon>
        <taxon>Acoraceae</taxon>
        <taxon>Acorus</taxon>
    </lineage>
</organism>
<dbReference type="InterPro" id="IPR024788">
    <property type="entry name" value="Malectin-like_Carb-bd_dom"/>
</dbReference>
<dbReference type="Gene3D" id="3.30.200.20">
    <property type="entry name" value="Phosphorylase Kinase, domain 1"/>
    <property type="match status" value="1"/>
</dbReference>
<dbReference type="Pfam" id="PF12819">
    <property type="entry name" value="Malectin_like"/>
    <property type="match status" value="1"/>
</dbReference>
<dbReference type="GO" id="GO:0005524">
    <property type="term" value="F:ATP binding"/>
    <property type="evidence" value="ECO:0007669"/>
    <property type="project" value="UniProtKB-KW"/>
</dbReference>
<keyword evidence="5 13" id="KW-0732">Signal</keyword>
<keyword evidence="3" id="KW-0808">Transferase</keyword>
<keyword evidence="11" id="KW-0325">Glycoprotein</keyword>
<dbReference type="PROSITE" id="PS00108">
    <property type="entry name" value="PROTEIN_KINASE_ST"/>
    <property type="match status" value="1"/>
</dbReference>
<accession>A0AAV9A3Y9</accession>
<evidence type="ECO:0000256" key="10">
    <source>
        <dbReference type="ARBA" id="ARBA00023136"/>
    </source>
</evidence>
<dbReference type="InterPro" id="IPR045272">
    <property type="entry name" value="ANXUR1/2-like"/>
</dbReference>
<keyword evidence="4" id="KW-0812">Transmembrane</keyword>
<dbReference type="SMART" id="SM00220">
    <property type="entry name" value="S_TKc"/>
    <property type="match status" value="1"/>
</dbReference>
<feature type="region of interest" description="Disordered" evidence="12">
    <location>
        <begin position="659"/>
        <end position="688"/>
    </location>
</feature>
<evidence type="ECO:0000256" key="4">
    <source>
        <dbReference type="ARBA" id="ARBA00022692"/>
    </source>
</evidence>
<evidence type="ECO:0000256" key="2">
    <source>
        <dbReference type="ARBA" id="ARBA00022527"/>
    </source>
</evidence>
<feature type="domain" description="Protein kinase" evidence="14">
    <location>
        <begin position="331"/>
        <end position="618"/>
    </location>
</feature>
<reference evidence="15" key="1">
    <citation type="journal article" date="2023" name="Nat. Commun.">
        <title>Diploid and tetraploid genomes of Acorus and the evolution of monocots.</title>
        <authorList>
            <person name="Ma L."/>
            <person name="Liu K.W."/>
            <person name="Li Z."/>
            <person name="Hsiao Y.Y."/>
            <person name="Qi Y."/>
            <person name="Fu T."/>
            <person name="Tang G.D."/>
            <person name="Zhang D."/>
            <person name="Sun W.H."/>
            <person name="Liu D.K."/>
            <person name="Li Y."/>
            <person name="Chen G.Z."/>
            <person name="Liu X.D."/>
            <person name="Liao X.Y."/>
            <person name="Jiang Y.T."/>
            <person name="Yu X."/>
            <person name="Hao Y."/>
            <person name="Huang J."/>
            <person name="Zhao X.W."/>
            <person name="Ke S."/>
            <person name="Chen Y.Y."/>
            <person name="Wu W.L."/>
            <person name="Hsu J.L."/>
            <person name="Lin Y.F."/>
            <person name="Huang M.D."/>
            <person name="Li C.Y."/>
            <person name="Huang L."/>
            <person name="Wang Z.W."/>
            <person name="Zhao X."/>
            <person name="Zhong W.Y."/>
            <person name="Peng D.H."/>
            <person name="Ahmad S."/>
            <person name="Lan S."/>
            <person name="Zhang J.S."/>
            <person name="Tsai W.C."/>
            <person name="Van de Peer Y."/>
            <person name="Liu Z.J."/>
        </authorList>
    </citation>
    <scope>NUCLEOTIDE SEQUENCE</scope>
    <source>
        <strain evidence="15">SCP</strain>
    </source>
</reference>
<evidence type="ECO:0000256" key="3">
    <source>
        <dbReference type="ARBA" id="ARBA00022679"/>
    </source>
</evidence>
<feature type="compositionally biased region" description="Polar residues" evidence="12">
    <location>
        <begin position="672"/>
        <end position="688"/>
    </location>
</feature>
<dbReference type="PANTHER" id="PTHR27003">
    <property type="entry name" value="OS07G0166700 PROTEIN"/>
    <property type="match status" value="1"/>
</dbReference>
<keyword evidence="6" id="KW-0547">Nucleotide-binding</keyword>
<dbReference type="Gene3D" id="2.60.120.430">
    <property type="entry name" value="Galactose-binding lectin"/>
    <property type="match status" value="2"/>
</dbReference>
<feature type="compositionally biased region" description="Basic and acidic residues" evidence="12">
    <location>
        <begin position="659"/>
        <end position="670"/>
    </location>
</feature>
<dbReference type="GO" id="GO:0005886">
    <property type="term" value="C:plasma membrane"/>
    <property type="evidence" value="ECO:0007669"/>
    <property type="project" value="TreeGrafter"/>
</dbReference>
<proteinExistence type="predicted"/>
<evidence type="ECO:0000256" key="7">
    <source>
        <dbReference type="ARBA" id="ARBA00022777"/>
    </source>
</evidence>
<dbReference type="FunFam" id="2.60.120.430:FF:000001">
    <property type="entry name" value="Receptor-like protein kinase FERONIA"/>
    <property type="match status" value="1"/>
</dbReference>
<evidence type="ECO:0000256" key="9">
    <source>
        <dbReference type="ARBA" id="ARBA00022989"/>
    </source>
</evidence>
<sequence length="688" mass="77124">MGQVQLQLKFKVAALLFFSTLAFKSSAPYTSPDPYYLLNCGSSAPSTEDNRDFLPNTQFALSTGKHISVGEATSPTLYAAARVFTDASFYEFDINCTKTHTVRLHFLPLTDKYDLSTAVFNVSANYQFNLLNNFSATDPTTPVKKEYLIHVAAKKKRICFTPIRGLAFVSAIEVFSIPDDIIWSSEWELNFSASNQTLETLYRINVGGSPVTPSKDTMWRTWIPDDNFLASGDTSNRTTTTNPINYDPEVLTEEIAPDSVYDTCRSMASPNSNITWEFEASGHATHLLRLHFCDITSSTLDELSFNVYINDEIAFEDLKPGSLVHRFASPFLKDYTADSGPLSSRGKWLIRVSIGPPTHISWSMNGILNGLEIFKLRRGFQGFPEFETEIHVLSGIRHRHLVSLIGYCQEHSEMILVYEFMSKDTLRDHLHNSDLSWKQRLEICIGSARGLHYLHSSLARPILHRDVKSSNILLDDGFTGKVSDFGLSQVVGPSMSETYVSTGVKGSFGYFDPEYVRTRQLTTKSNVYSFGVVLLEALCARPVIVMDLLSEEINLADWAMSWHKQGLLGRTIDPSLVGEIKPNSLRMFGQIAEKCLEEYGADRPTMGDVVWNLEYAFQLQETEMAREPYEDSITTCATELPLPVIGRWPSISSVVTSHRDDDSAVARDTESESTASQVFSQFMTSEGR</sequence>
<evidence type="ECO:0000256" key="13">
    <source>
        <dbReference type="SAM" id="SignalP"/>
    </source>
</evidence>
<keyword evidence="7 15" id="KW-0418">Kinase</keyword>
<dbReference type="GO" id="GO:0004674">
    <property type="term" value="F:protein serine/threonine kinase activity"/>
    <property type="evidence" value="ECO:0007669"/>
    <property type="project" value="UniProtKB-KW"/>
</dbReference>
<evidence type="ECO:0000256" key="11">
    <source>
        <dbReference type="ARBA" id="ARBA00023180"/>
    </source>
</evidence>
<keyword evidence="16" id="KW-1185">Reference proteome</keyword>
<dbReference type="GO" id="GO:0004714">
    <property type="term" value="F:transmembrane receptor protein tyrosine kinase activity"/>
    <property type="evidence" value="ECO:0007669"/>
    <property type="project" value="InterPro"/>
</dbReference>
<evidence type="ECO:0000313" key="15">
    <source>
        <dbReference type="EMBL" id="KAK1258906.1"/>
    </source>
</evidence>
<dbReference type="FunFam" id="1.10.510.10:FF:000252">
    <property type="entry name" value="Receptor-like protein kinase FERONIA"/>
    <property type="match status" value="1"/>
</dbReference>
<name>A0AAV9A3Y9_ACOGR</name>
<dbReference type="PANTHER" id="PTHR27003:SF398">
    <property type="entry name" value="PROTEIN KINASE DOMAIN-CONTAINING PROTEIN"/>
    <property type="match status" value="1"/>
</dbReference>
<evidence type="ECO:0000256" key="5">
    <source>
        <dbReference type="ARBA" id="ARBA00022729"/>
    </source>
</evidence>
<evidence type="ECO:0000259" key="14">
    <source>
        <dbReference type="PROSITE" id="PS50011"/>
    </source>
</evidence>
<dbReference type="PROSITE" id="PS50011">
    <property type="entry name" value="PROTEIN_KINASE_DOM"/>
    <property type="match status" value="1"/>
</dbReference>
<feature type="signal peptide" evidence="13">
    <location>
        <begin position="1"/>
        <end position="22"/>
    </location>
</feature>
<dbReference type="SUPFAM" id="SSF56112">
    <property type="entry name" value="Protein kinase-like (PK-like)"/>
    <property type="match status" value="1"/>
</dbReference>
<dbReference type="Gene3D" id="1.10.510.10">
    <property type="entry name" value="Transferase(Phosphotransferase) domain 1"/>
    <property type="match status" value="1"/>
</dbReference>
<gene>
    <name evidence="15" type="ORF">QJS04_geneDACA020233</name>
</gene>
<keyword evidence="2" id="KW-0723">Serine/threonine-protein kinase</keyword>
<comment type="caution">
    <text evidence="15">The sequence shown here is derived from an EMBL/GenBank/DDBJ whole genome shotgun (WGS) entry which is preliminary data.</text>
</comment>
<dbReference type="InterPro" id="IPR000719">
    <property type="entry name" value="Prot_kinase_dom"/>
</dbReference>
<dbReference type="InterPro" id="IPR008271">
    <property type="entry name" value="Ser/Thr_kinase_AS"/>
</dbReference>
<evidence type="ECO:0000256" key="6">
    <source>
        <dbReference type="ARBA" id="ARBA00022741"/>
    </source>
</evidence>
<dbReference type="InterPro" id="IPR001245">
    <property type="entry name" value="Ser-Thr/Tyr_kinase_cat_dom"/>
</dbReference>
<reference evidence="15" key="2">
    <citation type="submission" date="2023-06" db="EMBL/GenBank/DDBJ databases">
        <authorList>
            <person name="Ma L."/>
            <person name="Liu K.-W."/>
            <person name="Li Z."/>
            <person name="Hsiao Y.-Y."/>
            <person name="Qi Y."/>
            <person name="Fu T."/>
            <person name="Tang G."/>
            <person name="Zhang D."/>
            <person name="Sun W.-H."/>
            <person name="Liu D.-K."/>
            <person name="Li Y."/>
            <person name="Chen G.-Z."/>
            <person name="Liu X.-D."/>
            <person name="Liao X.-Y."/>
            <person name="Jiang Y.-T."/>
            <person name="Yu X."/>
            <person name="Hao Y."/>
            <person name="Huang J."/>
            <person name="Zhao X.-W."/>
            <person name="Ke S."/>
            <person name="Chen Y.-Y."/>
            <person name="Wu W.-L."/>
            <person name="Hsu J.-L."/>
            <person name="Lin Y.-F."/>
            <person name="Huang M.-D."/>
            <person name="Li C.-Y."/>
            <person name="Huang L."/>
            <person name="Wang Z.-W."/>
            <person name="Zhao X."/>
            <person name="Zhong W.-Y."/>
            <person name="Peng D.-H."/>
            <person name="Ahmad S."/>
            <person name="Lan S."/>
            <person name="Zhang J.-S."/>
            <person name="Tsai W.-C."/>
            <person name="Van De Peer Y."/>
            <person name="Liu Z.-J."/>
        </authorList>
    </citation>
    <scope>NUCLEOTIDE SEQUENCE</scope>
    <source>
        <strain evidence="15">SCP</strain>
        <tissue evidence="15">Leaves</tissue>
    </source>
</reference>
<dbReference type="EMBL" id="JAUJYN010000013">
    <property type="protein sequence ID" value="KAK1258906.1"/>
    <property type="molecule type" value="Genomic_DNA"/>
</dbReference>
<keyword evidence="8" id="KW-0067">ATP-binding</keyword>
<keyword evidence="15" id="KW-0675">Receptor</keyword>
<feature type="chain" id="PRO_5043956289" evidence="13">
    <location>
        <begin position="23"/>
        <end position="688"/>
    </location>
</feature>
<protein>
    <submittedName>
        <fullName evidence="15">Receptor-like protein kinase</fullName>
    </submittedName>
</protein>
<dbReference type="Proteomes" id="UP001179952">
    <property type="component" value="Unassembled WGS sequence"/>
</dbReference>
<keyword evidence="10" id="KW-0472">Membrane</keyword>
<evidence type="ECO:0000256" key="8">
    <source>
        <dbReference type="ARBA" id="ARBA00022840"/>
    </source>
</evidence>
<dbReference type="Pfam" id="PF07714">
    <property type="entry name" value="PK_Tyr_Ser-Thr"/>
    <property type="match status" value="1"/>
</dbReference>
<dbReference type="AlphaFoldDB" id="A0AAV9A3Y9"/>
<evidence type="ECO:0000256" key="12">
    <source>
        <dbReference type="SAM" id="MobiDB-lite"/>
    </source>
</evidence>
<dbReference type="GO" id="GO:0009506">
    <property type="term" value="C:plasmodesma"/>
    <property type="evidence" value="ECO:0007669"/>
    <property type="project" value="TreeGrafter"/>
</dbReference>
<dbReference type="InterPro" id="IPR011009">
    <property type="entry name" value="Kinase-like_dom_sf"/>
</dbReference>
<comment type="subcellular location">
    <subcellularLocation>
        <location evidence="1">Membrane</location>
        <topology evidence="1">Single-pass type I membrane protein</topology>
    </subcellularLocation>
</comment>
<keyword evidence="9" id="KW-1133">Transmembrane helix</keyword>